<reference evidence="1 2" key="1">
    <citation type="submission" date="2020-01" db="EMBL/GenBank/DDBJ databases">
        <title>Frigidibacter albus SP32T (=CGMCC 1.13995T).</title>
        <authorList>
            <person name="Liao X."/>
        </authorList>
    </citation>
    <scope>NUCLEOTIDE SEQUENCE [LARGE SCALE GENOMIC DNA]</scope>
    <source>
        <strain evidence="1 2">SP32</strain>
    </source>
</reference>
<dbReference type="EMBL" id="WWNR01000011">
    <property type="protein sequence ID" value="MZQ90577.1"/>
    <property type="molecule type" value="Genomic_DNA"/>
</dbReference>
<sequence length="166" mass="17477">MLGVVVWSKESAQSAVVWCEDHGDIAYLKGYGGLAEEPDYLSPDPAPPRWPAVGDLVTLEIVAAGAMRLVRNLAILEADWGPALPASLKGAAKAMQDAPPDPRPAWRPSVPAFPPAPFAPVPAGQGMMKPVPAERAPVAPVPVAPVDLDQDAALTEPPIWRRSGRA</sequence>
<evidence type="ECO:0000313" key="2">
    <source>
        <dbReference type="Proteomes" id="UP000477083"/>
    </source>
</evidence>
<dbReference type="RefSeq" id="WP_161347967.1">
    <property type="nucleotide sequence ID" value="NZ_BMGW01000011.1"/>
</dbReference>
<proteinExistence type="predicted"/>
<dbReference type="OrthoDB" id="7868545at2"/>
<gene>
    <name evidence="1" type="ORF">GS660_15890</name>
</gene>
<protein>
    <submittedName>
        <fullName evidence="1">Uncharacterized protein</fullName>
    </submittedName>
</protein>
<comment type="caution">
    <text evidence="1">The sequence shown here is derived from an EMBL/GenBank/DDBJ whole genome shotgun (WGS) entry which is preliminary data.</text>
</comment>
<name>A0A6L8VJL7_9RHOB</name>
<dbReference type="AlphaFoldDB" id="A0A6L8VJL7"/>
<dbReference type="Proteomes" id="UP000477083">
    <property type="component" value="Unassembled WGS sequence"/>
</dbReference>
<organism evidence="1 2">
    <name type="scientific">Frigidibacter albus</name>
    <dbReference type="NCBI Taxonomy" id="1465486"/>
    <lineage>
        <taxon>Bacteria</taxon>
        <taxon>Pseudomonadati</taxon>
        <taxon>Pseudomonadota</taxon>
        <taxon>Alphaproteobacteria</taxon>
        <taxon>Rhodobacterales</taxon>
        <taxon>Paracoccaceae</taxon>
        <taxon>Frigidibacter</taxon>
    </lineage>
</organism>
<keyword evidence="2" id="KW-1185">Reference proteome</keyword>
<evidence type="ECO:0000313" key="1">
    <source>
        <dbReference type="EMBL" id="MZQ90577.1"/>
    </source>
</evidence>
<accession>A0A6L8VJL7</accession>